<evidence type="ECO:0000313" key="1">
    <source>
        <dbReference type="EMBL" id="KAA6394043.1"/>
    </source>
</evidence>
<protein>
    <submittedName>
        <fullName evidence="1">Uncharacterized protein</fullName>
    </submittedName>
</protein>
<name>A0A5J4WH68_9EUKA</name>
<evidence type="ECO:0000313" key="2">
    <source>
        <dbReference type="Proteomes" id="UP000324800"/>
    </source>
</evidence>
<proteinExistence type="predicted"/>
<accession>A0A5J4WH68</accession>
<dbReference type="InterPro" id="IPR006626">
    <property type="entry name" value="PbH1"/>
</dbReference>
<reference evidence="1 2" key="1">
    <citation type="submission" date="2019-03" db="EMBL/GenBank/DDBJ databases">
        <title>Single cell metagenomics reveals metabolic interactions within the superorganism composed of flagellate Streblomastix strix and complex community of Bacteroidetes bacteria on its surface.</title>
        <authorList>
            <person name="Treitli S.C."/>
            <person name="Kolisko M."/>
            <person name="Husnik F."/>
            <person name="Keeling P."/>
            <person name="Hampl V."/>
        </authorList>
    </citation>
    <scope>NUCLEOTIDE SEQUENCE [LARGE SCALE GENOMIC DNA]</scope>
    <source>
        <strain evidence="1">ST1C</strain>
    </source>
</reference>
<dbReference type="EMBL" id="SNRW01002062">
    <property type="protein sequence ID" value="KAA6394043.1"/>
    <property type="molecule type" value="Genomic_DNA"/>
</dbReference>
<sequence>MAYVHFLSSLNSNSKLKLNEVKHQSRLIVPIAIFACCTQFEYFKVPAVDFYVGDGLDTSPYIFDSNYQTLGSPIITRNLNALKQPYCVYINDTAQFESDLTLLPTDSYHNYYKYPETGTTYGDIKVSPQGTFTQCQAQQSGYSEVSTKYNQKSCILLNKGSIDNQDHEINEQEKVHYSAAFKQKSINIKQLIPLSIIVFIVALHSFTFHCSKLLILKSRHYNNDLIIGAILLIIITQSSQSIIEVSAAPTILQDQIYTNAPTYQNHQISADSLSVSNCSWTSCSAYTQAYGAIYVNAQNGATILIDKSNFTNCWGKQGGGITVEVKSGSYLEFTGESNFVTCGANFGGAIYVNIDAYLTGGGFRGQMSNAAQITLDDECEFYQCTSSDGGALLVYSNSASTKFAANSVIVHDCKAVYNSGIEFTTGIGGSICLLCDGNYPVSPELFNLAGLRIYNNSAQIAGQSVLIVSNRIVDWCRLGNAGEYVKGNYSDAYSDVQDLEGINGNYSYIFGLKNANASSLRTYLQQYWDTPRGQIFHTLNRNPLGTNSSGCGSFDNPCRTLEYAIQQQPYIYKDGVKTPIDVKKIGICSPGYDLNAPISLSITATNAQIVLIVKQSFEQRNEMAGQAEIKILKNNDISKENGRQGWISASEGLQLSFHFIKFIMDNSQLTIPIVYIEGTNSILELNTVTFSGIKLYPTPEPKGIVQINYDNSQLNAQNCIFENIEISSEGGNAIRMVDSASNPIVATINACEFNNISSIGDSNGRGGSAIYMESKHGSKLIIDESSKFTKCIVDKGNGGAIYIETDFDPEFEFKINDALIQECKAIADTTKDIPPTGYGGGIFITGTGDYNPSTEGLDLHGMNISGNTATKGGQSLYVVMTKLPSWCRYEQSGEHVKGNYSIGISDKSELQGISVSSTTFNSYSSTQIDTYQKYLEDLWSMDIDCTDPIGMTKEECACVFNDPRFDICAPIDCDDPTGKTVDECVCIYNDPRPAAICQPADCTDRNGKTEEECDCIDGDPRTDICATQVGSLFFYVNEKGLDSRKCTNASKCKTLGAKEIKNNLNIGQPICVYITGNTTLENTQTLSSTGYYHNYTQNPGDPKASILIYQNGIFEISGKASFTDLNLNQSEVYGLQSAVEFLVLTEGTADLIIKDCFYTKAYYSQSINKQIQRGFLRIVKGGSFSMSYFKTDAMNITKNILLFVSTLESKMNVTITNCQFTGVRRDTNNATGGIANITLQNAGDEVHFTSCEFKNLNSTVTNGSAIYAVIRNAGALLQVSCSFEQCIARYGGAIYVDINPGKLIIDQGTIFTQCKATQGNGGGIYAQFNFASACVFKIDDTTISECNAVANTSLTYPTGYGGGIMIIGSGDYDQSQETLDFKGMKYNLNTATRGGQTLFVAMTKVARWCRLGLLGEYVKGNYSDLTSAETDLQGMPFNREAFIGYTSTKISSETKNLEEYWTLLTENAELYVKSDGNDDLFCTSTIPCKTLNA</sequence>
<dbReference type="Proteomes" id="UP000324800">
    <property type="component" value="Unassembled WGS sequence"/>
</dbReference>
<gene>
    <name evidence="1" type="ORF">EZS28_010429</name>
</gene>
<comment type="caution">
    <text evidence="1">The sequence shown here is derived from an EMBL/GenBank/DDBJ whole genome shotgun (WGS) entry which is preliminary data.</text>
</comment>
<dbReference type="SMART" id="SM00710">
    <property type="entry name" value="PbH1"/>
    <property type="match status" value="6"/>
</dbReference>
<organism evidence="1 2">
    <name type="scientific">Streblomastix strix</name>
    <dbReference type="NCBI Taxonomy" id="222440"/>
    <lineage>
        <taxon>Eukaryota</taxon>
        <taxon>Metamonada</taxon>
        <taxon>Preaxostyla</taxon>
        <taxon>Oxymonadida</taxon>
        <taxon>Streblomastigidae</taxon>
        <taxon>Streblomastix</taxon>
    </lineage>
</organism>